<dbReference type="Proteomes" id="UP000201613">
    <property type="component" value="Unassembled WGS sequence"/>
</dbReference>
<evidence type="ECO:0000313" key="3">
    <source>
        <dbReference type="Proteomes" id="UP000201613"/>
    </source>
</evidence>
<feature type="transmembrane region" description="Helical" evidence="1">
    <location>
        <begin position="89"/>
        <end position="113"/>
    </location>
</feature>
<feature type="transmembrane region" description="Helical" evidence="1">
    <location>
        <begin position="119"/>
        <end position="136"/>
    </location>
</feature>
<dbReference type="EMBL" id="FXZK01000002">
    <property type="protein sequence ID" value="SMY07593.1"/>
    <property type="molecule type" value="Genomic_DNA"/>
</dbReference>
<keyword evidence="1" id="KW-0812">Transmembrane</keyword>
<accession>A0A238LDG6</accession>
<keyword evidence="3" id="KW-1185">Reference proteome</keyword>
<feature type="transmembrane region" description="Helical" evidence="1">
    <location>
        <begin position="52"/>
        <end position="77"/>
    </location>
</feature>
<proteinExistence type="predicted"/>
<dbReference type="AlphaFoldDB" id="A0A238LDG6"/>
<evidence type="ECO:0008006" key="4">
    <source>
        <dbReference type="Google" id="ProtNLM"/>
    </source>
</evidence>
<organism evidence="2 3">
    <name type="scientific">Flavimaricola marinus</name>
    <dbReference type="NCBI Taxonomy" id="1819565"/>
    <lineage>
        <taxon>Bacteria</taxon>
        <taxon>Pseudomonadati</taxon>
        <taxon>Pseudomonadota</taxon>
        <taxon>Alphaproteobacteria</taxon>
        <taxon>Rhodobacterales</taxon>
        <taxon>Paracoccaceae</taxon>
        <taxon>Flavimaricola</taxon>
    </lineage>
</organism>
<evidence type="ECO:0000313" key="2">
    <source>
        <dbReference type="EMBL" id="SMY07593.1"/>
    </source>
</evidence>
<evidence type="ECO:0000256" key="1">
    <source>
        <dbReference type="SAM" id="Phobius"/>
    </source>
</evidence>
<reference evidence="2 3" key="1">
    <citation type="submission" date="2017-05" db="EMBL/GenBank/DDBJ databases">
        <authorList>
            <person name="Song R."/>
            <person name="Chenine A.L."/>
            <person name="Ruprecht R.M."/>
        </authorList>
    </citation>
    <scope>NUCLEOTIDE SEQUENCE [LARGE SCALE GENOMIC DNA]</scope>
    <source>
        <strain evidence="2 3">CECT 8899</strain>
    </source>
</reference>
<gene>
    <name evidence="2" type="ORF">LOM8899_01730</name>
</gene>
<name>A0A238LDG6_9RHOB</name>
<keyword evidence="1" id="KW-0472">Membrane</keyword>
<feature type="transmembrane region" description="Helical" evidence="1">
    <location>
        <begin position="14"/>
        <end position="32"/>
    </location>
</feature>
<keyword evidence="1" id="KW-1133">Transmembrane helix</keyword>
<protein>
    <recommendedName>
        <fullName evidence="4">Yip1 domain protein</fullName>
    </recommendedName>
</protein>
<sequence length="144" mass="16004">MRDMLAMGPREDRAIAYLLVGCLLIFVAQWPRLSRIAFLDGVEFDRLVAYEFVSWMIVWPLIFYAIAALLHGLMLLFRQPSRMWSARIVLFWSVLATSPVGLLYGLASGLIGVSPGTQLVGAIWLGALVLFVAQGLREARGLHG</sequence>